<feature type="transmembrane region" description="Helical" evidence="1">
    <location>
        <begin position="269"/>
        <end position="293"/>
    </location>
</feature>
<keyword evidence="2" id="KW-1185">Reference proteome</keyword>
<reference evidence="3" key="1">
    <citation type="submission" date="2016-11" db="UniProtKB">
        <authorList>
            <consortium name="WormBaseParasite"/>
        </authorList>
    </citation>
    <scope>IDENTIFICATION</scope>
</reference>
<keyword evidence="1" id="KW-0472">Membrane</keyword>
<proteinExistence type="predicted"/>
<keyword evidence="1" id="KW-1133">Transmembrane helix</keyword>
<protein>
    <submittedName>
        <fullName evidence="3">Transmembrane protein</fullName>
    </submittedName>
</protein>
<sequence>MNKASRLDLFIRKQWTKDGCKNMSMLLALVLSTTVILPPTLIYYTYAIYEDTSKPCDTNAYADKAYMLHESHLSNFNYVLRRWLQGEFEPWFDKKCSTPRIMATEKLNKLVEDALTLQKKLSQSEDNEYLRKQTLLEVVVAEKLDKPQGEIVLAIERYIKALNIDRTVVIEKFLVSQIAQPRDDVVTTLSDVLVQFDFKIAELKNQTHPEYHEHIDTFWSDLKRNTTPGISESCLPRDASLEDVVKEFRKITDLRMSTCVPIGVQKYEIHVVLLPMFGVLAWGFLILIMDCVIREYARESLFKITLEQPY</sequence>
<evidence type="ECO:0000256" key="1">
    <source>
        <dbReference type="SAM" id="Phobius"/>
    </source>
</evidence>
<evidence type="ECO:0000313" key="3">
    <source>
        <dbReference type="WBParaSite" id="L893_g29364.t1"/>
    </source>
</evidence>
<keyword evidence="1" id="KW-0812">Transmembrane</keyword>
<evidence type="ECO:0000313" key="2">
    <source>
        <dbReference type="Proteomes" id="UP000095287"/>
    </source>
</evidence>
<name>A0A1I7ZTG2_9BILA</name>
<accession>A0A1I7ZTG2</accession>
<dbReference type="WBParaSite" id="L893_g29364.t1">
    <property type="protein sequence ID" value="L893_g29364.t1"/>
    <property type="gene ID" value="L893_g29364"/>
</dbReference>
<organism evidence="2 3">
    <name type="scientific">Steinernema glaseri</name>
    <dbReference type="NCBI Taxonomy" id="37863"/>
    <lineage>
        <taxon>Eukaryota</taxon>
        <taxon>Metazoa</taxon>
        <taxon>Ecdysozoa</taxon>
        <taxon>Nematoda</taxon>
        <taxon>Chromadorea</taxon>
        <taxon>Rhabditida</taxon>
        <taxon>Tylenchina</taxon>
        <taxon>Panagrolaimomorpha</taxon>
        <taxon>Strongyloidoidea</taxon>
        <taxon>Steinernematidae</taxon>
        <taxon>Steinernema</taxon>
    </lineage>
</organism>
<dbReference type="AlphaFoldDB" id="A0A1I7ZTG2"/>
<dbReference type="Proteomes" id="UP000095287">
    <property type="component" value="Unplaced"/>
</dbReference>